<dbReference type="InterPro" id="IPR031941">
    <property type="entry name" value="DUF4773"/>
</dbReference>
<organism evidence="3 4">
    <name type="scientific">Potamilus streckersoni</name>
    <dbReference type="NCBI Taxonomy" id="2493646"/>
    <lineage>
        <taxon>Eukaryota</taxon>
        <taxon>Metazoa</taxon>
        <taxon>Spiralia</taxon>
        <taxon>Lophotrochozoa</taxon>
        <taxon>Mollusca</taxon>
        <taxon>Bivalvia</taxon>
        <taxon>Autobranchia</taxon>
        <taxon>Heteroconchia</taxon>
        <taxon>Palaeoheterodonta</taxon>
        <taxon>Unionida</taxon>
        <taxon>Unionoidea</taxon>
        <taxon>Unionidae</taxon>
        <taxon>Ambleminae</taxon>
        <taxon>Lampsilini</taxon>
        <taxon>Potamilus</taxon>
    </lineage>
</organism>
<dbReference type="PANTHER" id="PTHR36299">
    <property type="entry name" value="AGAP008005-PA"/>
    <property type="match status" value="1"/>
</dbReference>
<dbReference type="EMBL" id="JAEAOA010000592">
    <property type="protein sequence ID" value="KAK3596983.1"/>
    <property type="molecule type" value="Genomic_DNA"/>
</dbReference>
<protein>
    <recommendedName>
        <fullName evidence="2">DUF4773 domain-containing protein</fullName>
    </recommendedName>
</protein>
<dbReference type="PANTHER" id="PTHR36299:SF2">
    <property type="entry name" value="DUF4773 DOMAIN-CONTAINING PROTEIN"/>
    <property type="match status" value="1"/>
</dbReference>
<proteinExistence type="predicted"/>
<name>A0AAE0W007_9BIVA</name>
<feature type="signal peptide" evidence="1">
    <location>
        <begin position="1"/>
        <end position="20"/>
    </location>
</feature>
<reference evidence="3" key="2">
    <citation type="journal article" date="2021" name="Genome Biol. Evol.">
        <title>Developing a high-quality reference genome for a parasitic bivalve with doubly uniparental inheritance (Bivalvia: Unionida).</title>
        <authorList>
            <person name="Smith C.H."/>
        </authorList>
    </citation>
    <scope>NUCLEOTIDE SEQUENCE</scope>
    <source>
        <strain evidence="3">CHS0354</strain>
        <tissue evidence="3">Mantle</tissue>
    </source>
</reference>
<feature type="domain" description="DUF4773" evidence="2">
    <location>
        <begin position="48"/>
        <end position="162"/>
    </location>
</feature>
<evidence type="ECO:0000313" key="4">
    <source>
        <dbReference type="Proteomes" id="UP001195483"/>
    </source>
</evidence>
<gene>
    <name evidence="3" type="ORF">CHS0354_009119</name>
</gene>
<accession>A0AAE0W007</accession>
<reference evidence="3" key="1">
    <citation type="journal article" date="2021" name="Genome Biol. Evol.">
        <title>A High-Quality Reference Genome for a Parasitic Bivalve with Doubly Uniparental Inheritance (Bivalvia: Unionida).</title>
        <authorList>
            <person name="Smith C.H."/>
        </authorList>
    </citation>
    <scope>NUCLEOTIDE SEQUENCE</scope>
    <source>
        <strain evidence="3">CHS0354</strain>
    </source>
</reference>
<dbReference type="Proteomes" id="UP001195483">
    <property type="component" value="Unassembled WGS sequence"/>
</dbReference>
<keyword evidence="4" id="KW-1185">Reference proteome</keyword>
<dbReference type="AlphaFoldDB" id="A0AAE0W007"/>
<evidence type="ECO:0000259" key="2">
    <source>
        <dbReference type="Pfam" id="PF15998"/>
    </source>
</evidence>
<reference evidence="3" key="3">
    <citation type="submission" date="2023-05" db="EMBL/GenBank/DDBJ databases">
        <authorList>
            <person name="Smith C.H."/>
        </authorList>
    </citation>
    <scope>NUCLEOTIDE SEQUENCE</scope>
    <source>
        <strain evidence="3">CHS0354</strain>
        <tissue evidence="3">Mantle</tissue>
    </source>
</reference>
<evidence type="ECO:0000313" key="3">
    <source>
        <dbReference type="EMBL" id="KAK3596983.1"/>
    </source>
</evidence>
<sequence length="196" mass="21851">MPQFLIVAFIFGVWTGHADGSKQSRIAVQQTLRELQLLGEVKENTSGCSCFGYQCGCCIHAEVELIDLNNTLCVNLTYLPAPEYGISFSVSLDDKTVFNETISARNPPPICFDVPYLKELASLCVQFYNLSISDTSLSGCVKIEARLEYILVKDFDIGCFKIPPGQKSPGNLYFIKNSHKSGQLNRFVKMKPVKYT</sequence>
<comment type="caution">
    <text evidence="3">The sequence shown here is derived from an EMBL/GenBank/DDBJ whole genome shotgun (WGS) entry which is preliminary data.</text>
</comment>
<dbReference type="Pfam" id="PF15998">
    <property type="entry name" value="DUF4773"/>
    <property type="match status" value="1"/>
</dbReference>
<evidence type="ECO:0000256" key="1">
    <source>
        <dbReference type="SAM" id="SignalP"/>
    </source>
</evidence>
<feature type="chain" id="PRO_5042278006" description="DUF4773 domain-containing protein" evidence="1">
    <location>
        <begin position="21"/>
        <end position="196"/>
    </location>
</feature>
<keyword evidence="1" id="KW-0732">Signal</keyword>